<evidence type="ECO:0000313" key="1">
    <source>
        <dbReference type="EMBL" id="GGE02453.1"/>
    </source>
</evidence>
<dbReference type="Proteomes" id="UP000644699">
    <property type="component" value="Unassembled WGS sequence"/>
</dbReference>
<name>A0A917E4C5_9HYPH</name>
<reference evidence="1" key="1">
    <citation type="journal article" date="2014" name="Int. J. Syst. Evol. Microbiol.">
        <title>Complete genome sequence of Corynebacterium casei LMG S-19264T (=DSM 44701T), isolated from a smear-ripened cheese.</title>
        <authorList>
            <consortium name="US DOE Joint Genome Institute (JGI-PGF)"/>
            <person name="Walter F."/>
            <person name="Albersmeier A."/>
            <person name="Kalinowski J."/>
            <person name="Ruckert C."/>
        </authorList>
    </citation>
    <scope>NUCLEOTIDE SEQUENCE</scope>
    <source>
        <strain evidence="1">CGMCC 1.15367</strain>
    </source>
</reference>
<comment type="caution">
    <text evidence="1">The sequence shown here is derived from an EMBL/GenBank/DDBJ whole genome shotgun (WGS) entry which is preliminary data.</text>
</comment>
<dbReference type="AlphaFoldDB" id="A0A917E4C5"/>
<keyword evidence="2" id="KW-1185">Reference proteome</keyword>
<reference evidence="1" key="2">
    <citation type="submission" date="2020-09" db="EMBL/GenBank/DDBJ databases">
        <authorList>
            <person name="Sun Q."/>
            <person name="Zhou Y."/>
        </authorList>
    </citation>
    <scope>NUCLEOTIDE SEQUENCE</scope>
    <source>
        <strain evidence="1">CGMCC 1.15367</strain>
    </source>
</reference>
<proteinExistence type="predicted"/>
<organism evidence="1 2">
    <name type="scientific">Aureimonas endophytica</name>
    <dbReference type="NCBI Taxonomy" id="2027858"/>
    <lineage>
        <taxon>Bacteria</taxon>
        <taxon>Pseudomonadati</taxon>
        <taxon>Pseudomonadota</taxon>
        <taxon>Alphaproteobacteria</taxon>
        <taxon>Hyphomicrobiales</taxon>
        <taxon>Aurantimonadaceae</taxon>
        <taxon>Aureimonas</taxon>
    </lineage>
</organism>
<protein>
    <submittedName>
        <fullName evidence="1">Uncharacterized protein</fullName>
    </submittedName>
</protein>
<gene>
    <name evidence="1" type="ORF">GCM10011390_21640</name>
</gene>
<sequence>MMASIAGPTFNFDPAEGMSPFLRPVYFDRHVLVKYLFDPRIAVDFASETYGTVFGVDWQISFGLNAKRSVITWLGDLEDLPIVEQHHWAGSNVPSDHDIRSEFYDAQINVVFTEPPVGVRALNSLARWNDAFAAKHGSTLYRSRDLDQRLEDVRRYRSLIINREDDFVRYVSELNETINEDVDNKSVRAFLASTSITVPPDTKGNKLLGLVYKYFLGDTANAIAPFFYLYDLRLWADHAMGDKNLLDVAAKLGVGNPRDYETMMTALLAALESSATDLKKRFG</sequence>
<accession>A0A917E4C5</accession>
<evidence type="ECO:0000313" key="2">
    <source>
        <dbReference type="Proteomes" id="UP000644699"/>
    </source>
</evidence>
<dbReference type="EMBL" id="BMIQ01000003">
    <property type="protein sequence ID" value="GGE02453.1"/>
    <property type="molecule type" value="Genomic_DNA"/>
</dbReference>